<evidence type="ECO:0008006" key="4">
    <source>
        <dbReference type="Google" id="ProtNLM"/>
    </source>
</evidence>
<keyword evidence="3" id="KW-1185">Reference proteome</keyword>
<feature type="transmembrane region" description="Helical" evidence="1">
    <location>
        <begin position="57"/>
        <end position="75"/>
    </location>
</feature>
<protein>
    <recommendedName>
        <fullName evidence="4">DUF4407 domain-containing protein</fullName>
    </recommendedName>
</protein>
<dbReference type="Pfam" id="PF14362">
    <property type="entry name" value="DUF4407"/>
    <property type="match status" value="1"/>
</dbReference>
<organism evidence="2 3">
    <name type="scientific">Arcicella rosea</name>
    <dbReference type="NCBI Taxonomy" id="502909"/>
    <lineage>
        <taxon>Bacteria</taxon>
        <taxon>Pseudomonadati</taxon>
        <taxon>Bacteroidota</taxon>
        <taxon>Cytophagia</taxon>
        <taxon>Cytophagales</taxon>
        <taxon>Flectobacillaceae</taxon>
        <taxon>Arcicella</taxon>
    </lineage>
</organism>
<reference evidence="2 3" key="1">
    <citation type="submission" date="2020-08" db="EMBL/GenBank/DDBJ databases">
        <title>Functional genomics of gut bacteria from endangered species of beetles.</title>
        <authorList>
            <person name="Carlos-Shanley C."/>
        </authorList>
    </citation>
    <scope>NUCLEOTIDE SEQUENCE [LARGE SCALE GENOMIC DNA]</scope>
    <source>
        <strain evidence="2 3">S00070</strain>
    </source>
</reference>
<feature type="transmembrane region" description="Helical" evidence="1">
    <location>
        <begin position="272"/>
        <end position="291"/>
    </location>
</feature>
<keyword evidence="1" id="KW-1133">Transmembrane helix</keyword>
<feature type="transmembrane region" description="Helical" evidence="1">
    <location>
        <begin position="146"/>
        <end position="166"/>
    </location>
</feature>
<evidence type="ECO:0000313" key="3">
    <source>
        <dbReference type="Proteomes" id="UP000524404"/>
    </source>
</evidence>
<accession>A0A841ENV7</accession>
<sequence length="414" mass="47965">MNIIIQQILWWFAGSDTSIVRETPQSEQNRHTTIGLISFLNLVLNFFVGFYASLYIFYSYILAIIFGIIWSLILTNIDRVLNTGISSNFRTKIFQIAPRIIISAIIAFIVSELLQLAIFNPNVEGFSLIEKLVSLQSLKSKNSSTATIGLLITILVLLTELLPLILRIITPTDLYNELVYQKEKLYLFQSRSKINNEIEVQEKLRSLKTEIENSDTDKEKLLKIVNELENNESKDISSEFTFENYFQNMGNNLTEQANISNKKAQTLLHQGIFIILLGIIIHLTLIFYWVSDFHKTGFQTYHIYVLTATSLMFLFFEFLGAWFLKQYQNSLNTSFYILKFKTVIDRYILSFLAIKKFNSETKQDENLKILLQFLSLDLKFPENQDLKINTSFTKETFTSINSLTETISKLVDKK</sequence>
<gene>
    <name evidence="2" type="ORF">HNP25_004106</name>
</gene>
<dbReference type="AlphaFoldDB" id="A0A841ENV7"/>
<feature type="transmembrane region" description="Helical" evidence="1">
    <location>
        <begin position="33"/>
        <end position="51"/>
    </location>
</feature>
<feature type="transmembrane region" description="Helical" evidence="1">
    <location>
        <begin position="96"/>
        <end position="118"/>
    </location>
</feature>
<feature type="transmembrane region" description="Helical" evidence="1">
    <location>
        <begin position="303"/>
        <end position="324"/>
    </location>
</feature>
<dbReference type="EMBL" id="JACHKT010000045">
    <property type="protein sequence ID" value="MBB6005432.1"/>
    <property type="molecule type" value="Genomic_DNA"/>
</dbReference>
<proteinExistence type="predicted"/>
<dbReference type="Proteomes" id="UP000524404">
    <property type="component" value="Unassembled WGS sequence"/>
</dbReference>
<comment type="caution">
    <text evidence="2">The sequence shown here is derived from an EMBL/GenBank/DDBJ whole genome shotgun (WGS) entry which is preliminary data.</text>
</comment>
<keyword evidence="1" id="KW-0812">Transmembrane</keyword>
<keyword evidence="1" id="KW-0472">Membrane</keyword>
<dbReference type="InterPro" id="IPR025519">
    <property type="entry name" value="DUF4407"/>
</dbReference>
<evidence type="ECO:0000313" key="2">
    <source>
        <dbReference type="EMBL" id="MBB6005432.1"/>
    </source>
</evidence>
<dbReference type="RefSeq" id="WP_184137247.1">
    <property type="nucleotide sequence ID" value="NZ_JACHKT010000045.1"/>
</dbReference>
<name>A0A841ENV7_9BACT</name>
<evidence type="ECO:0000256" key="1">
    <source>
        <dbReference type="SAM" id="Phobius"/>
    </source>
</evidence>